<evidence type="ECO:0000256" key="2">
    <source>
        <dbReference type="SAM" id="Phobius"/>
    </source>
</evidence>
<feature type="transmembrane region" description="Helical" evidence="2">
    <location>
        <begin position="245"/>
        <end position="268"/>
    </location>
</feature>
<feature type="transmembrane region" description="Helical" evidence="2">
    <location>
        <begin position="310"/>
        <end position="332"/>
    </location>
</feature>
<feature type="transmembrane region" description="Helical" evidence="2">
    <location>
        <begin position="200"/>
        <end position="218"/>
    </location>
</feature>
<evidence type="ECO:0000256" key="1">
    <source>
        <dbReference type="SAM" id="MobiDB-lite"/>
    </source>
</evidence>
<dbReference type="Proteomes" id="UP000292452">
    <property type="component" value="Unassembled WGS sequence"/>
</dbReference>
<reference evidence="3 4" key="1">
    <citation type="submission" date="2019-02" db="EMBL/GenBank/DDBJ databases">
        <title>Draft Genome Sequence of Streptomyces sp. AM-2504, identified by 16S rRNA comparative analysis as a Streptomyces Kasugaensis strain.</title>
        <authorList>
            <person name="Napolioni V."/>
            <person name="Giuliodori A.M."/>
            <person name="Spurio R."/>
            <person name="Fabbretti A."/>
        </authorList>
    </citation>
    <scope>NUCLEOTIDE SEQUENCE [LARGE SCALE GENOMIC DNA]</scope>
    <source>
        <strain evidence="3 4">AM-2504</strain>
    </source>
</reference>
<keyword evidence="2" id="KW-0472">Membrane</keyword>
<evidence type="ECO:0000313" key="4">
    <source>
        <dbReference type="Proteomes" id="UP000292452"/>
    </source>
</evidence>
<dbReference type="EMBL" id="SIXH01000444">
    <property type="protein sequence ID" value="TBO55766.1"/>
    <property type="molecule type" value="Genomic_DNA"/>
</dbReference>
<feature type="region of interest" description="Disordered" evidence="1">
    <location>
        <begin position="165"/>
        <end position="184"/>
    </location>
</feature>
<evidence type="ECO:0000313" key="3">
    <source>
        <dbReference type="EMBL" id="TBO55766.1"/>
    </source>
</evidence>
<keyword evidence="2" id="KW-1133">Transmembrane helix</keyword>
<keyword evidence="4" id="KW-1185">Reference proteome</keyword>
<feature type="transmembrane region" description="Helical" evidence="2">
    <location>
        <begin position="81"/>
        <end position="97"/>
    </location>
</feature>
<feature type="transmembrane region" description="Helical" evidence="2">
    <location>
        <begin position="28"/>
        <end position="48"/>
    </location>
</feature>
<keyword evidence="2" id="KW-0812">Transmembrane</keyword>
<gene>
    <name evidence="3" type="ORF">EYS09_31460</name>
</gene>
<organism evidence="3 4">
    <name type="scientific">Streptomyces kasugaensis</name>
    <dbReference type="NCBI Taxonomy" id="1946"/>
    <lineage>
        <taxon>Bacteria</taxon>
        <taxon>Bacillati</taxon>
        <taxon>Actinomycetota</taxon>
        <taxon>Actinomycetes</taxon>
        <taxon>Kitasatosporales</taxon>
        <taxon>Streptomycetaceae</taxon>
        <taxon>Streptomyces</taxon>
    </lineage>
</organism>
<name>A0A4Q9HLY1_STRKA</name>
<feature type="region of interest" description="Disordered" evidence="1">
    <location>
        <begin position="1"/>
        <end position="23"/>
    </location>
</feature>
<feature type="transmembrane region" description="Helical" evidence="2">
    <location>
        <begin position="140"/>
        <end position="163"/>
    </location>
</feature>
<sequence>MVMQDGGAVDVRPDPDPGRAAQEHSGGYLAAGLCLAVCGGALAAWTVYDTVQRGAGAGDFVESLFNPGAFSATQVVGPGEWAFAAALLVVAVLLLAQRRVARTAALLCGFVLLAAALREGVGLLDAAYRAQYDADPRGGWALATHGLGLVTALVVPAALLPATERRDPRARARTGAGARPGPDARSGLAPGGWWRRPSRICGVLFLVLGVARLAWTVWDLTSGRLDTARYLRGVVDAAVPGDLRLAATAGFTTVGTVIALLLLGVLAFRGRRDVRGALLVCAAVQLYLTVRGVVWLTVSGFFNHAFDTVAGALSMALTAYALAATTSVVVLATGRARGPYGGVRAEAFRAAPDGRYGER</sequence>
<proteinExistence type="predicted"/>
<dbReference type="RefSeq" id="WP_131125748.1">
    <property type="nucleotide sequence ID" value="NZ_SIXH01000444.1"/>
</dbReference>
<protein>
    <submittedName>
        <fullName evidence="3">Uncharacterized protein</fullName>
    </submittedName>
</protein>
<feature type="transmembrane region" description="Helical" evidence="2">
    <location>
        <begin position="104"/>
        <end position="128"/>
    </location>
</feature>
<accession>A0A4Q9HLY1</accession>
<dbReference type="AlphaFoldDB" id="A0A4Q9HLY1"/>
<feature type="compositionally biased region" description="Low complexity" evidence="1">
    <location>
        <begin position="173"/>
        <end position="184"/>
    </location>
</feature>
<comment type="caution">
    <text evidence="3">The sequence shown here is derived from an EMBL/GenBank/DDBJ whole genome shotgun (WGS) entry which is preliminary data.</text>
</comment>
<feature type="transmembrane region" description="Helical" evidence="2">
    <location>
        <begin position="277"/>
        <end position="298"/>
    </location>
</feature>